<proteinExistence type="predicted"/>
<sequence length="103" mass="11552">MPTPLRDPTRQEDFNWIYEQVECYLTNHANFGQMPIDNPIWDLLNTLMSDVKGFNYQILNDLERNTITAGAIAPFGADGKSAIGEMGAIYGIVPDPTCTDEIR</sequence>
<dbReference type="HOGENOM" id="CLU_2263527_0_0_1"/>
<dbReference type="OrthoDB" id="4764652at2759"/>
<organism evidence="1 2">
    <name type="scientific">Colletotrichum gloeosporioides (strain Cg-14)</name>
    <name type="common">Anthracnose fungus</name>
    <name type="synonym">Glomerella cingulata</name>
    <dbReference type="NCBI Taxonomy" id="1237896"/>
    <lineage>
        <taxon>Eukaryota</taxon>
        <taxon>Fungi</taxon>
        <taxon>Dikarya</taxon>
        <taxon>Ascomycota</taxon>
        <taxon>Pezizomycotina</taxon>
        <taxon>Sordariomycetes</taxon>
        <taxon>Hypocreomycetidae</taxon>
        <taxon>Glomerellales</taxon>
        <taxon>Glomerellaceae</taxon>
        <taxon>Colletotrichum</taxon>
        <taxon>Colletotrichum gloeosporioides species complex</taxon>
    </lineage>
</organism>
<comment type="caution">
    <text evidence="1">The sequence shown here is derived from an EMBL/GenBank/DDBJ whole genome shotgun (WGS) entry which is preliminary data.</text>
</comment>
<evidence type="ECO:0000313" key="1">
    <source>
        <dbReference type="EMBL" id="EQB59556.1"/>
    </source>
</evidence>
<dbReference type="AlphaFoldDB" id="T0M895"/>
<dbReference type="EMBL" id="AMYD01000009">
    <property type="protein sequence ID" value="EQB59556.1"/>
    <property type="molecule type" value="Genomic_DNA"/>
</dbReference>
<accession>T0M895</accession>
<name>T0M895_COLGC</name>
<gene>
    <name evidence="1" type="ORF">CGLO_00015</name>
</gene>
<protein>
    <submittedName>
        <fullName evidence="1">Uncharacterized protein</fullName>
    </submittedName>
</protein>
<evidence type="ECO:0000313" key="2">
    <source>
        <dbReference type="Proteomes" id="UP000015530"/>
    </source>
</evidence>
<dbReference type="Proteomes" id="UP000015530">
    <property type="component" value="Unassembled WGS sequence"/>
</dbReference>
<reference evidence="2" key="1">
    <citation type="journal article" date="2013" name="Mol. Plant Microbe Interact.">
        <title>Global aspects of pacC regulation of pathogenicity genes in Colletotrichum gloeosporioides as revealed by transcriptome analysis.</title>
        <authorList>
            <person name="Alkan N."/>
            <person name="Meng X."/>
            <person name="Friedlander G."/>
            <person name="Reuveni E."/>
            <person name="Sukno S."/>
            <person name="Sherman A."/>
            <person name="Thon M."/>
            <person name="Fluhr R."/>
            <person name="Prusky D."/>
        </authorList>
    </citation>
    <scope>NUCLEOTIDE SEQUENCE [LARGE SCALE GENOMIC DNA]</scope>
    <source>
        <strain evidence="2">Cg-14</strain>
    </source>
</reference>